<reference evidence="1" key="1">
    <citation type="submission" date="2022-02" db="EMBL/GenBank/DDBJ databases">
        <title>Plant Genome Project.</title>
        <authorList>
            <person name="Zhang R.-G."/>
        </authorList>
    </citation>
    <scope>NUCLEOTIDE SEQUENCE</scope>
    <source>
        <strain evidence="1">AT1</strain>
    </source>
</reference>
<dbReference type="EMBL" id="CM046388">
    <property type="protein sequence ID" value="KAI8572270.1"/>
    <property type="molecule type" value="Genomic_DNA"/>
</dbReference>
<sequence length="254" mass="28989">MEIEISGSSSPISCEVLDINGNYARHDCESHRKLEFKDDDDFFNTDVPIEEESEQDVLHNSLDATSDMNLLHSQIPPEAIPKLDMNLRQKRQFMNFIMLTRTKLVLVCVEADAKMMANYAHFGDVVSFDTTYRKNKDGRPFAMFVGVNYHKQTVVFGAVLLYSESADSFIWLFDTFAKAMGGKTPKTILTNPDAAMAKVLAAQWPETIHRLCIWHIYQNAASKLSGAFARFKDFSKDFNECIYDYEDEDEFISA</sequence>
<evidence type="ECO:0000313" key="2">
    <source>
        <dbReference type="Proteomes" id="UP001062846"/>
    </source>
</evidence>
<keyword evidence="2" id="KW-1185">Reference proteome</keyword>
<accession>A0ACC0Q2R7</accession>
<protein>
    <submittedName>
        <fullName evidence="1">Uncharacterized protein</fullName>
    </submittedName>
</protein>
<evidence type="ECO:0000313" key="1">
    <source>
        <dbReference type="EMBL" id="KAI8572270.1"/>
    </source>
</evidence>
<organism evidence="1 2">
    <name type="scientific">Rhododendron molle</name>
    <name type="common">Chinese azalea</name>
    <name type="synonym">Azalea mollis</name>
    <dbReference type="NCBI Taxonomy" id="49168"/>
    <lineage>
        <taxon>Eukaryota</taxon>
        <taxon>Viridiplantae</taxon>
        <taxon>Streptophyta</taxon>
        <taxon>Embryophyta</taxon>
        <taxon>Tracheophyta</taxon>
        <taxon>Spermatophyta</taxon>
        <taxon>Magnoliopsida</taxon>
        <taxon>eudicotyledons</taxon>
        <taxon>Gunneridae</taxon>
        <taxon>Pentapetalae</taxon>
        <taxon>asterids</taxon>
        <taxon>Ericales</taxon>
        <taxon>Ericaceae</taxon>
        <taxon>Ericoideae</taxon>
        <taxon>Rhodoreae</taxon>
        <taxon>Rhododendron</taxon>
    </lineage>
</organism>
<dbReference type="Proteomes" id="UP001062846">
    <property type="component" value="Chromosome 1"/>
</dbReference>
<gene>
    <name evidence="1" type="ORF">RHMOL_Rhmol01G0185000</name>
</gene>
<name>A0ACC0Q2R7_RHOML</name>
<proteinExistence type="predicted"/>
<comment type="caution">
    <text evidence="1">The sequence shown here is derived from an EMBL/GenBank/DDBJ whole genome shotgun (WGS) entry which is preliminary data.</text>
</comment>